<dbReference type="InParanoid" id="A0A5J5EJH0"/>
<dbReference type="PANTHER" id="PTHR43618:SF2">
    <property type="entry name" value="CHAIN DEHYDROGENASE, PUTATIVE (AFU_ORTHOLOGUE AFUA_6G06930)-RELATED"/>
    <property type="match status" value="1"/>
</dbReference>
<dbReference type="GO" id="GO:0016491">
    <property type="term" value="F:oxidoreductase activity"/>
    <property type="evidence" value="ECO:0007669"/>
    <property type="project" value="UniProtKB-KW"/>
</dbReference>
<comment type="similarity">
    <text evidence="1">Belongs to the short-chain dehydrogenases/reductases (SDR) family.</text>
</comment>
<proteinExistence type="inferred from homology"/>
<organism evidence="4 5">
    <name type="scientific">Sphaerosporella brunnea</name>
    <dbReference type="NCBI Taxonomy" id="1250544"/>
    <lineage>
        <taxon>Eukaryota</taxon>
        <taxon>Fungi</taxon>
        <taxon>Dikarya</taxon>
        <taxon>Ascomycota</taxon>
        <taxon>Pezizomycotina</taxon>
        <taxon>Pezizomycetes</taxon>
        <taxon>Pezizales</taxon>
        <taxon>Pyronemataceae</taxon>
        <taxon>Sphaerosporella</taxon>
    </lineage>
</organism>
<accession>A0A5J5EJH0</accession>
<dbReference type="CDD" id="cd05233">
    <property type="entry name" value="SDR_c"/>
    <property type="match status" value="1"/>
</dbReference>
<dbReference type="OrthoDB" id="37659at2759"/>
<dbReference type="PANTHER" id="PTHR43618">
    <property type="entry name" value="7-ALPHA-HYDROXYSTEROID DEHYDROGENASE"/>
    <property type="match status" value="1"/>
</dbReference>
<evidence type="ECO:0008006" key="6">
    <source>
        <dbReference type="Google" id="ProtNLM"/>
    </source>
</evidence>
<name>A0A5J5EJH0_9PEZI</name>
<sequence length="252" mass="26450">MVYDLKSRNVLVTGGSRGLGALTVERFAKEGCNIVVNYVSATSAAEALVANITNTYGVKSVAIQADVGIEADCRRLVQESISALGGLDIIISNAGWTKLGGFGDLNSLSSDDWDKCWNINVKASLFLMQAALPTFNVNPEGGVFLITSSCAASNPAGSSMAYSVSKAAGLHLMKCLAATQGPKVRVDAIQPGLLLTEWGAKFGEEKIREAIEKAGLKKLASLEDCAEAFVYLAKADTVTGAAVRIDGGQFQH</sequence>
<evidence type="ECO:0000313" key="4">
    <source>
        <dbReference type="EMBL" id="KAA8895179.1"/>
    </source>
</evidence>
<dbReference type="AlphaFoldDB" id="A0A5J5EJH0"/>
<protein>
    <recommendedName>
        <fullName evidence="6">Short chain dehydrogenase/reductase</fullName>
    </recommendedName>
</protein>
<evidence type="ECO:0000256" key="1">
    <source>
        <dbReference type="ARBA" id="ARBA00006484"/>
    </source>
</evidence>
<dbReference type="InterPro" id="IPR052178">
    <property type="entry name" value="Sec_Metab_Biosynth_SDR"/>
</dbReference>
<dbReference type="InterPro" id="IPR020904">
    <property type="entry name" value="Sc_DH/Rdtase_CS"/>
</dbReference>
<keyword evidence="2" id="KW-0521">NADP</keyword>
<evidence type="ECO:0000256" key="2">
    <source>
        <dbReference type="ARBA" id="ARBA00022857"/>
    </source>
</evidence>
<dbReference type="PROSITE" id="PS00061">
    <property type="entry name" value="ADH_SHORT"/>
    <property type="match status" value="1"/>
</dbReference>
<dbReference type="EMBL" id="VXIS01000283">
    <property type="protein sequence ID" value="KAA8895179.1"/>
    <property type="molecule type" value="Genomic_DNA"/>
</dbReference>
<dbReference type="Gene3D" id="3.40.50.720">
    <property type="entry name" value="NAD(P)-binding Rossmann-like Domain"/>
    <property type="match status" value="1"/>
</dbReference>
<gene>
    <name evidence="4" type="ORF">FN846DRAFT_900682</name>
</gene>
<comment type="caution">
    <text evidence="4">The sequence shown here is derived from an EMBL/GenBank/DDBJ whole genome shotgun (WGS) entry which is preliminary data.</text>
</comment>
<evidence type="ECO:0000313" key="5">
    <source>
        <dbReference type="Proteomes" id="UP000326924"/>
    </source>
</evidence>
<dbReference type="FunFam" id="3.40.50.720:FF:000084">
    <property type="entry name" value="Short-chain dehydrogenase reductase"/>
    <property type="match status" value="1"/>
</dbReference>
<dbReference type="InterPro" id="IPR002347">
    <property type="entry name" value="SDR_fam"/>
</dbReference>
<keyword evidence="3" id="KW-0560">Oxidoreductase</keyword>
<dbReference type="PRINTS" id="PR00081">
    <property type="entry name" value="GDHRDH"/>
</dbReference>
<keyword evidence="5" id="KW-1185">Reference proteome</keyword>
<dbReference type="SUPFAM" id="SSF51735">
    <property type="entry name" value="NAD(P)-binding Rossmann-fold domains"/>
    <property type="match status" value="1"/>
</dbReference>
<dbReference type="Pfam" id="PF13561">
    <property type="entry name" value="adh_short_C2"/>
    <property type="match status" value="1"/>
</dbReference>
<evidence type="ECO:0000256" key="3">
    <source>
        <dbReference type="ARBA" id="ARBA00023002"/>
    </source>
</evidence>
<dbReference type="InterPro" id="IPR036291">
    <property type="entry name" value="NAD(P)-bd_dom_sf"/>
</dbReference>
<reference evidence="4 5" key="1">
    <citation type="submission" date="2019-09" db="EMBL/GenBank/DDBJ databases">
        <title>Draft genome of the ectomycorrhizal ascomycete Sphaerosporella brunnea.</title>
        <authorList>
            <consortium name="DOE Joint Genome Institute"/>
            <person name="Benucci G.M."/>
            <person name="Marozzi G."/>
            <person name="Antonielli L."/>
            <person name="Sanchez S."/>
            <person name="Marco P."/>
            <person name="Wang X."/>
            <person name="Falini L.B."/>
            <person name="Barry K."/>
            <person name="Haridas S."/>
            <person name="Lipzen A."/>
            <person name="Labutti K."/>
            <person name="Grigoriev I.V."/>
            <person name="Murat C."/>
            <person name="Martin F."/>
            <person name="Albertini E."/>
            <person name="Donnini D."/>
            <person name="Bonito G."/>
        </authorList>
    </citation>
    <scope>NUCLEOTIDE SEQUENCE [LARGE SCALE GENOMIC DNA]</scope>
    <source>
        <strain evidence="4 5">Sb_GMNB300</strain>
    </source>
</reference>
<dbReference type="Proteomes" id="UP000326924">
    <property type="component" value="Unassembled WGS sequence"/>
</dbReference>